<feature type="domain" description="Phage tail tape measure protein" evidence="1">
    <location>
        <begin position="194"/>
        <end position="399"/>
    </location>
</feature>
<name>A0A161SD44_9NEIS</name>
<evidence type="ECO:0000313" key="3">
    <source>
        <dbReference type="Proteomes" id="UP000076625"/>
    </source>
</evidence>
<dbReference type="STRING" id="1452487.AVW16_06830"/>
<evidence type="ECO:0000259" key="1">
    <source>
        <dbReference type="Pfam" id="PF10145"/>
    </source>
</evidence>
<comment type="caution">
    <text evidence="2">The sequence shown here is derived from an EMBL/GenBank/DDBJ whole genome shotgun (WGS) entry which is preliminary data.</text>
</comment>
<accession>A0A161SD44</accession>
<dbReference type="Pfam" id="PF10145">
    <property type="entry name" value="PhageMin_Tail"/>
    <property type="match status" value="1"/>
</dbReference>
<dbReference type="OrthoDB" id="8019720at2"/>
<proteinExistence type="predicted"/>
<gene>
    <name evidence="2" type="ORF">AVW16_06830</name>
</gene>
<keyword evidence="3" id="KW-1185">Reference proteome</keyword>
<dbReference type="Proteomes" id="UP000076625">
    <property type="component" value="Unassembled WGS sequence"/>
</dbReference>
<organism evidence="2 3">
    <name type="scientific">Crenobacter luteus</name>
    <dbReference type="NCBI Taxonomy" id="1452487"/>
    <lineage>
        <taxon>Bacteria</taxon>
        <taxon>Pseudomonadati</taxon>
        <taxon>Pseudomonadota</taxon>
        <taxon>Betaproteobacteria</taxon>
        <taxon>Neisseriales</taxon>
        <taxon>Neisseriaceae</taxon>
        <taxon>Crenobacter</taxon>
    </lineage>
</organism>
<reference evidence="3" key="1">
    <citation type="submission" date="2016-01" db="EMBL/GenBank/DDBJ databases">
        <title>Draft genome of Chromobacterium sp. F49.</title>
        <authorList>
            <person name="Hong K.W."/>
        </authorList>
    </citation>
    <scope>NUCLEOTIDE SEQUENCE [LARGE SCALE GENOMIC DNA]</scope>
    <source>
        <strain evidence="3">CN10</strain>
    </source>
</reference>
<protein>
    <recommendedName>
        <fullName evidence="1">Phage tail tape measure protein domain-containing protein</fullName>
    </recommendedName>
</protein>
<evidence type="ECO:0000313" key="2">
    <source>
        <dbReference type="EMBL" id="KZE34183.1"/>
    </source>
</evidence>
<dbReference type="AlphaFoldDB" id="A0A161SD44"/>
<dbReference type="EMBL" id="LQQU01000009">
    <property type="protein sequence ID" value="KZE34183.1"/>
    <property type="molecule type" value="Genomic_DNA"/>
</dbReference>
<dbReference type="InterPro" id="IPR010090">
    <property type="entry name" value="Phage_tape_meas"/>
</dbReference>
<dbReference type="RefSeq" id="WP_066610344.1">
    <property type="nucleotide sequence ID" value="NZ_LQQU01000009.1"/>
</dbReference>
<sequence>MSRNPEVALTLRARDEASRPVARAMQDLERQTQRAEKAVVGLSRESQRMASAREQLGVRAERAIQREIQQTEAAYKRLAASGTLSAKEQARAYEAMRDKVAGLRREMAGVSQLQRGMVAGAKGLAAGAAAAWAGGTVLASPMRRVASYDMRLAQMANTAFNDTEVNGRKLSVEEQLDARRKGKVQLEKYIRAGTDEGGTRDDNLAALDKLIARGIFSPQEAGKLLPMISKAATAAGSSAEEMTGVVMAAVQNAKIPVEQIPKALGMALKAGQMGGFELKDMATWLPQMLAMGGLSGLRGTDGLASILAASQLAVTAAGSTDEAGNNVVNFLQKITSADTANDFKKISARTMGSKKKGEAGVDLYGTLAQARQEGVDPVEAFTRLVRKVAESDKEFTRLQRMAGDAKDDKEKSAMYGSMADILQARGVGKTIQDRQAMLALLPMLFDPKAYKDMKAGILKGDEKDVDINQRFIKEQAGFKFQQGENLKQQGEYDSIGKFNDAVGDVVGKLTEYGSQYPGLTASLVGATTAVTALAAAAGAAAIPMMMGGGSGAAGSMVGRALGGAGVLLRAGGGVALAGAAGYGVGTALNAGITGVLTATNGGKERTLGTWLYDLIHGGKDARLLAPTPLAKRDAPSAAAPIPQLDMLQSAVNASTKLDLAAQKMQQATSTPIPIKVTVDVQNGNIVAAVNAANAQTARRG</sequence>